<evidence type="ECO:0000256" key="1">
    <source>
        <dbReference type="ARBA" id="ARBA00022722"/>
    </source>
</evidence>
<evidence type="ECO:0000313" key="5">
    <source>
        <dbReference type="EMBL" id="GJA56842.1"/>
    </source>
</evidence>
<protein>
    <submittedName>
        <fullName evidence="5">DNA polymerase III subunit epsilon</fullName>
    </submittedName>
</protein>
<dbReference type="AlphaFoldDB" id="A0AAI9KVZ3"/>
<keyword evidence="2" id="KW-0378">Hydrolase</keyword>
<dbReference type="SUPFAM" id="SSF53098">
    <property type="entry name" value="Ribonuclease H-like"/>
    <property type="match status" value="1"/>
</dbReference>
<feature type="domain" description="Exonuclease" evidence="4">
    <location>
        <begin position="25"/>
        <end position="197"/>
    </location>
</feature>
<keyword evidence="3" id="KW-0269">Exonuclease</keyword>
<dbReference type="RefSeq" id="WP_223920624.1">
    <property type="nucleotide sequence ID" value="NZ_BPNL01000102.1"/>
</dbReference>
<proteinExistence type="predicted"/>
<dbReference type="Gene3D" id="3.30.420.10">
    <property type="entry name" value="Ribonuclease H-like superfamily/Ribonuclease H"/>
    <property type="match status" value="1"/>
</dbReference>
<dbReference type="SMART" id="SM00479">
    <property type="entry name" value="EXOIII"/>
    <property type="match status" value="1"/>
</dbReference>
<comment type="caution">
    <text evidence="5">The sequence shown here is derived from an EMBL/GenBank/DDBJ whole genome shotgun (WGS) entry which is preliminary data.</text>
</comment>
<evidence type="ECO:0000259" key="4">
    <source>
        <dbReference type="SMART" id="SM00479"/>
    </source>
</evidence>
<dbReference type="CDD" id="cd06127">
    <property type="entry name" value="DEDDh"/>
    <property type="match status" value="1"/>
</dbReference>
<dbReference type="InterPro" id="IPR012337">
    <property type="entry name" value="RNaseH-like_sf"/>
</dbReference>
<reference evidence="5" key="1">
    <citation type="submission" date="2021-07" db="EMBL/GenBank/DDBJ databases">
        <title>Draft genome sequence of carbapenem-resistant Aeromonas spp. in Japan.</title>
        <authorList>
            <person name="Maehana S."/>
            <person name="Suzuki M."/>
            <person name="Kitasato H."/>
        </authorList>
    </citation>
    <scope>NUCLEOTIDE SEQUENCE</scope>
    <source>
        <strain evidence="5">KAM348</strain>
    </source>
</reference>
<name>A0AAI9KVZ3_AERCA</name>
<dbReference type="GO" id="GO:0006259">
    <property type="term" value="P:DNA metabolic process"/>
    <property type="evidence" value="ECO:0007669"/>
    <property type="project" value="UniProtKB-ARBA"/>
</dbReference>
<dbReference type="PANTHER" id="PTHR30231:SF4">
    <property type="entry name" value="PROTEIN NEN2"/>
    <property type="match status" value="1"/>
</dbReference>
<dbReference type="InterPro" id="IPR013520">
    <property type="entry name" value="Ribonucl_H"/>
</dbReference>
<dbReference type="InterPro" id="IPR036397">
    <property type="entry name" value="RNaseH_sf"/>
</dbReference>
<accession>A0AAI9KVZ3</accession>
<sequence>MQHLNWIQTSDQEQASVMASNWLLNCHILDTETTGLDDKAEIVEISIIDQLGNVVFDSLVKPQKPIPVEATVIHGITNDMVATAPSWADIHDDVCRIVSGKPLVIYNADYDIRLMAQTAALYGLQPVTATAGVHCAMLAYAEFYGDWNDCKGSYRWQRLTNAAAQQGVVTDGQAHRALADVMMTLGVLQAMARQRVGGEA</sequence>
<dbReference type="PANTHER" id="PTHR30231">
    <property type="entry name" value="DNA POLYMERASE III SUBUNIT EPSILON"/>
    <property type="match status" value="1"/>
</dbReference>
<organism evidence="5 6">
    <name type="scientific">Aeromonas caviae</name>
    <name type="common">Aeromonas punctata</name>
    <dbReference type="NCBI Taxonomy" id="648"/>
    <lineage>
        <taxon>Bacteria</taxon>
        <taxon>Pseudomonadati</taxon>
        <taxon>Pseudomonadota</taxon>
        <taxon>Gammaproteobacteria</taxon>
        <taxon>Aeromonadales</taxon>
        <taxon>Aeromonadaceae</taxon>
        <taxon>Aeromonas</taxon>
    </lineage>
</organism>
<gene>
    <name evidence="5" type="ORF">KAM348_42650</name>
</gene>
<dbReference type="Pfam" id="PF00929">
    <property type="entry name" value="RNase_T"/>
    <property type="match status" value="1"/>
</dbReference>
<evidence type="ECO:0000256" key="2">
    <source>
        <dbReference type="ARBA" id="ARBA00022801"/>
    </source>
</evidence>
<keyword evidence="1" id="KW-0540">Nuclease</keyword>
<dbReference type="EMBL" id="BPNL01000102">
    <property type="protein sequence ID" value="GJA56842.1"/>
    <property type="molecule type" value="Genomic_DNA"/>
</dbReference>
<evidence type="ECO:0000256" key="3">
    <source>
        <dbReference type="ARBA" id="ARBA00022839"/>
    </source>
</evidence>
<dbReference type="GO" id="GO:0003676">
    <property type="term" value="F:nucleic acid binding"/>
    <property type="evidence" value="ECO:0007669"/>
    <property type="project" value="InterPro"/>
</dbReference>
<dbReference type="Proteomes" id="UP000887009">
    <property type="component" value="Unassembled WGS sequence"/>
</dbReference>
<dbReference type="GO" id="GO:0008408">
    <property type="term" value="F:3'-5' exonuclease activity"/>
    <property type="evidence" value="ECO:0007669"/>
    <property type="project" value="TreeGrafter"/>
</dbReference>
<evidence type="ECO:0000313" key="6">
    <source>
        <dbReference type="Proteomes" id="UP000887009"/>
    </source>
</evidence>